<gene>
    <name evidence="1" type="ORF">Pph01_30710</name>
</gene>
<dbReference type="Proteomes" id="UP000622547">
    <property type="component" value="Unassembled WGS sequence"/>
</dbReference>
<evidence type="ECO:0000313" key="2">
    <source>
        <dbReference type="Proteomes" id="UP000622547"/>
    </source>
</evidence>
<organism evidence="1 2">
    <name type="scientific">Planotetraspora phitsanulokensis</name>
    <dbReference type="NCBI Taxonomy" id="575192"/>
    <lineage>
        <taxon>Bacteria</taxon>
        <taxon>Bacillati</taxon>
        <taxon>Actinomycetota</taxon>
        <taxon>Actinomycetes</taxon>
        <taxon>Streptosporangiales</taxon>
        <taxon>Streptosporangiaceae</taxon>
        <taxon>Planotetraspora</taxon>
    </lineage>
</organism>
<protein>
    <submittedName>
        <fullName evidence="1">Uncharacterized protein</fullName>
    </submittedName>
</protein>
<keyword evidence="2" id="KW-1185">Reference proteome</keyword>
<evidence type="ECO:0000313" key="1">
    <source>
        <dbReference type="EMBL" id="GII38068.1"/>
    </source>
</evidence>
<dbReference type="AlphaFoldDB" id="A0A8J3U3T7"/>
<dbReference type="EMBL" id="BOOP01000011">
    <property type="protein sequence ID" value="GII38068.1"/>
    <property type="molecule type" value="Genomic_DNA"/>
</dbReference>
<comment type="caution">
    <text evidence="1">The sequence shown here is derived from an EMBL/GenBank/DDBJ whole genome shotgun (WGS) entry which is preliminary data.</text>
</comment>
<accession>A0A8J3U3T7</accession>
<sequence length="65" mass="6944">MDMLGGLELVLPEAGDALVLQARNQEFRSPIRPTGLTCLTCWNMLHMGDTPLACGNSEQAAEKGA</sequence>
<proteinExistence type="predicted"/>
<name>A0A8J3U3T7_9ACTN</name>
<reference evidence="1 2" key="1">
    <citation type="submission" date="2021-01" db="EMBL/GenBank/DDBJ databases">
        <title>Whole genome shotgun sequence of Planotetraspora phitsanulokensis NBRC 104273.</title>
        <authorList>
            <person name="Komaki H."/>
            <person name="Tamura T."/>
        </authorList>
    </citation>
    <scope>NUCLEOTIDE SEQUENCE [LARGE SCALE GENOMIC DNA]</scope>
    <source>
        <strain evidence="1 2">NBRC 104273</strain>
    </source>
</reference>